<organism evidence="2 3">
    <name type="scientific">Monoraphidium neglectum</name>
    <dbReference type="NCBI Taxonomy" id="145388"/>
    <lineage>
        <taxon>Eukaryota</taxon>
        <taxon>Viridiplantae</taxon>
        <taxon>Chlorophyta</taxon>
        <taxon>core chlorophytes</taxon>
        <taxon>Chlorophyceae</taxon>
        <taxon>CS clade</taxon>
        <taxon>Sphaeropleales</taxon>
        <taxon>Selenastraceae</taxon>
        <taxon>Monoraphidium</taxon>
    </lineage>
</organism>
<feature type="region of interest" description="Disordered" evidence="1">
    <location>
        <begin position="1488"/>
        <end position="1524"/>
    </location>
</feature>
<feature type="region of interest" description="Disordered" evidence="1">
    <location>
        <begin position="828"/>
        <end position="849"/>
    </location>
</feature>
<feature type="compositionally biased region" description="Gly residues" evidence="1">
    <location>
        <begin position="1615"/>
        <end position="1628"/>
    </location>
</feature>
<feature type="compositionally biased region" description="Gly residues" evidence="1">
    <location>
        <begin position="1457"/>
        <end position="1470"/>
    </location>
</feature>
<feature type="compositionally biased region" description="Low complexity" evidence="1">
    <location>
        <begin position="1513"/>
        <end position="1524"/>
    </location>
</feature>
<feature type="compositionally biased region" description="Low complexity" evidence="1">
    <location>
        <begin position="7"/>
        <end position="25"/>
    </location>
</feature>
<gene>
    <name evidence="2" type="ORF">MNEG_4677</name>
</gene>
<reference evidence="2 3" key="1">
    <citation type="journal article" date="2013" name="BMC Genomics">
        <title>Reconstruction of the lipid metabolism for the microalga Monoraphidium neglectum from its genome sequence reveals characteristics suitable for biofuel production.</title>
        <authorList>
            <person name="Bogen C."/>
            <person name="Al-Dilaimi A."/>
            <person name="Albersmeier A."/>
            <person name="Wichmann J."/>
            <person name="Grundmann M."/>
            <person name="Rupp O."/>
            <person name="Lauersen K.J."/>
            <person name="Blifernez-Klassen O."/>
            <person name="Kalinowski J."/>
            <person name="Goesmann A."/>
            <person name="Mussgnug J.H."/>
            <person name="Kruse O."/>
        </authorList>
    </citation>
    <scope>NUCLEOTIDE SEQUENCE [LARGE SCALE GENOMIC DNA]</scope>
    <source>
        <strain evidence="2 3">SAG 48.87</strain>
    </source>
</reference>
<dbReference type="PANTHER" id="PTHR32387:SF0">
    <property type="entry name" value="PROTEIN NO VEIN"/>
    <property type="match status" value="1"/>
</dbReference>
<dbReference type="Proteomes" id="UP000054498">
    <property type="component" value="Unassembled WGS sequence"/>
</dbReference>
<feature type="compositionally biased region" description="Low complexity" evidence="1">
    <location>
        <begin position="1578"/>
        <end position="1593"/>
    </location>
</feature>
<feature type="region of interest" description="Disordered" evidence="1">
    <location>
        <begin position="1"/>
        <end position="32"/>
    </location>
</feature>
<dbReference type="KEGG" id="mng:MNEG_4677"/>
<feature type="compositionally biased region" description="Acidic residues" evidence="1">
    <location>
        <begin position="830"/>
        <end position="840"/>
    </location>
</feature>
<feature type="compositionally biased region" description="Low complexity" evidence="1">
    <location>
        <begin position="1844"/>
        <end position="1861"/>
    </location>
</feature>
<proteinExistence type="predicted"/>
<dbReference type="OrthoDB" id="1150131at2759"/>
<evidence type="ECO:0000313" key="2">
    <source>
        <dbReference type="EMBL" id="KIZ03282.1"/>
    </source>
</evidence>
<dbReference type="SUPFAM" id="SSF55874">
    <property type="entry name" value="ATPase domain of HSP90 chaperone/DNA topoisomerase II/histidine kinase"/>
    <property type="match status" value="1"/>
</dbReference>
<feature type="region of interest" description="Disordered" evidence="1">
    <location>
        <begin position="1546"/>
        <end position="1693"/>
    </location>
</feature>
<evidence type="ECO:0000256" key="1">
    <source>
        <dbReference type="SAM" id="MobiDB-lite"/>
    </source>
</evidence>
<feature type="region of interest" description="Disordered" evidence="1">
    <location>
        <begin position="1449"/>
        <end position="1470"/>
    </location>
</feature>
<feature type="compositionally biased region" description="Low complexity" evidence="1">
    <location>
        <begin position="1645"/>
        <end position="1670"/>
    </location>
</feature>
<sequence>MAQKQTDAAALQDAAHAPPAGAGALSRDSNGSSRALEVVQRIRKRYHQDGHVGDDPEGAKELLQTIAASAQRLSADLYESDVHFVLELVQNADDCYYGPGVLPRMQLHVFHDGILVATNEEGFTETNTRAICNIACSSKSRRVGAFTGEKGIGFKATAVVSQVTYVCSPYATSDAAAGGAPRDGSEPERDEWRFCFDMRPGGAAGFDVEGLGMVCPKWVVGLPQLMEGWLQERARGVSASEVLSGATTRIWLDFKPDVDCAAITGQLALLDPLMLLNLRKLRCMEVFVHPNEPGGAAALQRFCKEEGPGGITAIAAERGPVGGALDQERHRLLTVRQQLEVPEDVQLSARDKRDGVTAVELVFALPLGEGGAASAEEPGQFFAFLPVRSYGFRSGVLEGKKWNQWMRDQIAPAFVEAVLPALRAAAPQLQRSFLAYLPLAKEVDTDFMAAAADKIAGLMSATECVLSASGACELLSEALGGVEYPHQDLLASRRVVSALRRLDTKQLGRPHLTAILTSPATRLWLEGLGAAERAAWLRDLLGCLAVAPALADWPALAAAPLLVLHGGGGSDDGGSGCLVSAQELRGRLFVWDESLGTADECAPLFSGEYARSGGKGPLFVAPELLGPGVAELLRCQLGVNPITADALVYEMIRRQGGGGGGGDGGEDAAARLRRVLFVFRNRGRVSAAARAHLSQHLQLRAERSGSADGGAALYTMCGHLRLRPQDEETAALMEDLTAAGVAFVHSSYPSASDEPEFGLWLGHLGVRALASDEAAAALLRRWRGGEGLRQHLRHVAYLAGRQMMFSKFTNELLKSHLQLYEACGPAAGLEEGEEEGENEVDGSGGAPSVAAGRLHWPPSGAAATCTGIKAQLERCCGVRWLRGCYPESSRALLNATGVKPCGPGQPGQLAWCAEQLGQPFEQLLPQQVALLAAADSLLPSTTKAWCRERMLLLSLDGRLRLGTQLRRLPADPAGRALAPELGAAAGNSGGSPLEFLHSCFEADGAPMWVLQATLGVRTTAALDIARRLVELYEVGSAAMSEERRVAHVAYLADHAAAALGGGGEGDKLLERARRALLLPAGGCGDASGAGRERLPADQLWWPLDEGLQGLQSDMQQSGMRFLAGPLAAAGGLRRALLCSLGVRAAGAAEVASRIVDLHAWADGASIAAPRREAHLAFLSQHLDTLKGPLLQCAQRWVLLPSEGGGFKPAGQLHWPLHGDEDLQLQQDLVSGGALSFLESNEAGRGGGGGRGETAVQMRSLLAHLGVKWAAPRVLVTAVAELHASGGAGIAESRRHAHVAFLARQLSVVERESDMRDALQRALLLPAADGGLAPPDKLFFPLDSRFEALQPDVLAAGTRFLGGGFADAGASGAERALLRLLGVRESDAAAVVAALVDLHAELGQIVDAQQLEMQGRRGRVRGLIKSKGWPQLPDDMQPWLAAARSADGQGEGAADSCVGGGAAAGGATGGAAGGRQLGQDVSSLAAGLERQREARMQAPAVVTAEPDPENLAVASDSSSKDSATALEGPLLGAGAVVPALALAGATIQRQGRRRHPRPAPSASYALPDGDGGGGGVWDEAGSGASGARPAAAERTSAGRACVSDAPCDQDDDAGSDTGGGYQDAAGGAGASWQIHREPSRNGPALRVAGGASGARSRGQPARWTFSGRSGRASGGGGSSFAGAQSFSTGREVHHMSSHKTSYARGFVPAPAAAPPLVWAQEPDIELDEPAADQEAIIAAAAHVVSAARGSGGSGGSLAQLVVLGASGGGGASSCDLDFAHLLPPLPPPPAETAAPAAVSALGLVASAAAGATAVSMAAAPAAAPRADPYGGERGGRGRSAGVEHAAASDGDGSASSESAVASLGGGRVQQEAPPRQLQVQAGEPTAPLPGYCVEQTHVREVTQTVTHAVTHTVTTRVTPAAAPEPAWRPRAPAPGPVLRSIWSAPDCSQRNQLTGALGELFAFEWLRERLPGFDSDCWRSCNRTIGGLAAPNAESVVDFFYVDAEGALTGRRGAACCIEVKSTARADGGVAGDAFVLSQAQLELAYRLRGREDAAFVIVRVVDAGGGPGSRPLVARVIVDPADRLGRELLLSNTGDVCVTIAG</sequence>
<feature type="region of interest" description="Disordered" evidence="1">
    <location>
        <begin position="1819"/>
        <end position="1874"/>
    </location>
</feature>
<keyword evidence="3" id="KW-1185">Reference proteome</keyword>
<evidence type="ECO:0008006" key="4">
    <source>
        <dbReference type="Google" id="ProtNLM"/>
    </source>
</evidence>
<dbReference type="EMBL" id="KK100880">
    <property type="protein sequence ID" value="KIZ03282.1"/>
    <property type="molecule type" value="Genomic_DNA"/>
</dbReference>
<accession>A0A0D2MSA2</accession>
<dbReference type="GeneID" id="25737554"/>
<dbReference type="NCBIfam" id="NF047352">
    <property type="entry name" value="P_loop_sacsin"/>
    <property type="match status" value="1"/>
</dbReference>
<dbReference type="RefSeq" id="XP_013902301.1">
    <property type="nucleotide sequence ID" value="XM_014046847.1"/>
</dbReference>
<name>A0A0D2MSA2_9CHLO</name>
<protein>
    <recommendedName>
        <fullName evidence="4">Protein NO VEIN C-terminal domain-containing protein</fullName>
    </recommendedName>
</protein>
<dbReference type="InterPro" id="IPR036890">
    <property type="entry name" value="HATPase_C_sf"/>
</dbReference>
<dbReference type="PANTHER" id="PTHR32387">
    <property type="entry name" value="WU:FJ29H11"/>
    <property type="match status" value="1"/>
</dbReference>
<dbReference type="InterPro" id="IPR052957">
    <property type="entry name" value="Auxin_embryo_med"/>
</dbReference>
<evidence type="ECO:0000313" key="3">
    <source>
        <dbReference type="Proteomes" id="UP000054498"/>
    </source>
</evidence>